<dbReference type="PANTHER" id="PTHR36849">
    <property type="entry name" value="CYTOPLASMIC PROTEIN-RELATED"/>
    <property type="match status" value="1"/>
</dbReference>
<dbReference type="InterPro" id="IPR052552">
    <property type="entry name" value="YeaO-like"/>
</dbReference>
<dbReference type="OrthoDB" id="9790745at2"/>
<dbReference type="GeneID" id="84904690"/>
<protein>
    <submittedName>
        <fullName evidence="1">DUF488 family protein</fullName>
    </submittedName>
</protein>
<reference evidence="1" key="1">
    <citation type="submission" date="2020-04" db="EMBL/GenBank/DDBJ databases">
        <title>Deep metagenomics examines the oral microbiome during advanced dental caries in children, revealing novel taxa and co-occurrences with host molecules.</title>
        <authorList>
            <person name="Baker J.L."/>
            <person name="Morton J.T."/>
            <person name="Dinis M."/>
            <person name="Alvarez R."/>
            <person name="Tran N.C."/>
            <person name="Knight R."/>
            <person name="Edlund A."/>
        </authorList>
    </citation>
    <scope>NUCLEOTIDE SEQUENCE</scope>
    <source>
        <strain evidence="1">JCVI_38_bin.5</strain>
    </source>
</reference>
<accession>A0A930VTJ0</accession>
<comment type="caution">
    <text evidence="1">The sequence shown here is derived from an EMBL/GenBank/DDBJ whole genome shotgun (WGS) entry which is preliminary data.</text>
</comment>
<gene>
    <name evidence="1" type="ORF">HXK26_07640</name>
</gene>
<dbReference type="RefSeq" id="WP_003148966.1">
    <property type="nucleotide sequence ID" value="NZ_CAUOKZ010000002.1"/>
</dbReference>
<evidence type="ECO:0000313" key="1">
    <source>
        <dbReference type="EMBL" id="MBF4808549.1"/>
    </source>
</evidence>
<name>A0A930VTJ0_9ACTN</name>
<dbReference type="Pfam" id="PF22752">
    <property type="entry name" value="DUF488-N3i"/>
    <property type="match status" value="1"/>
</dbReference>
<dbReference type="EMBL" id="JABZGW010000432">
    <property type="protein sequence ID" value="MBF4808549.1"/>
    <property type="molecule type" value="Genomic_DNA"/>
</dbReference>
<dbReference type="AlphaFoldDB" id="A0A930VTJ0"/>
<evidence type="ECO:0000313" key="2">
    <source>
        <dbReference type="Proteomes" id="UP000698335"/>
    </source>
</evidence>
<dbReference type="Proteomes" id="UP000698335">
    <property type="component" value="Unassembled WGS sequence"/>
</dbReference>
<dbReference type="PANTHER" id="PTHR36849:SF1">
    <property type="entry name" value="CYTOPLASMIC PROTEIN"/>
    <property type="match status" value="1"/>
</dbReference>
<organism evidence="1 2">
    <name type="scientific">Lancefieldella rimae</name>
    <dbReference type="NCBI Taxonomy" id="1383"/>
    <lineage>
        <taxon>Bacteria</taxon>
        <taxon>Bacillati</taxon>
        <taxon>Actinomycetota</taxon>
        <taxon>Coriobacteriia</taxon>
        <taxon>Coriobacteriales</taxon>
        <taxon>Atopobiaceae</taxon>
        <taxon>Lancefieldella</taxon>
    </lineage>
</organism>
<proteinExistence type="predicted"/>
<sequence>MNIKLKRTYEAPEANDGYRVLVDRLWPRGIKKENLHADEWAKTIAPTTECRKAFNHDPERFDNFVSMYTAELNSNPDAETFVKQLKKLDSTTVTLLFSDKDTKYNNAVVLKKWLKSKLK</sequence>